<evidence type="ECO:0000313" key="5">
    <source>
        <dbReference type="Proteomes" id="UP001180020"/>
    </source>
</evidence>
<feature type="repeat" description="PPR" evidence="2">
    <location>
        <begin position="399"/>
        <end position="433"/>
    </location>
</feature>
<accession>A0AAV9F9R4</accession>
<gene>
    <name evidence="4" type="primary">PCMP-E48</name>
    <name evidence="4" type="ORF">QJS10_CPA03g02230</name>
</gene>
<dbReference type="AlphaFoldDB" id="A0AAV9F9R4"/>
<feature type="repeat" description="PPR" evidence="2">
    <location>
        <begin position="294"/>
        <end position="328"/>
    </location>
</feature>
<dbReference type="GO" id="GO:0009451">
    <property type="term" value="P:RNA modification"/>
    <property type="evidence" value="ECO:0007669"/>
    <property type="project" value="InterPro"/>
</dbReference>
<sequence>MRHRRLHLQCPTTHRPNQTTQSAPPIPAPASSAPSPTSARAATSPAPSKPSPSSPAVASASTSPPISSLLLLCVRSRSLPHARLLHLHLKLSGLRRHPQTTFLSNHILNMCFERDRLGSAKKVFAAIPVKNVFSYNAMLGGYSKMGLLDDARGLFERMPERDLVSWNTMIIAFARGGLCSEAIQFYMRLRRGLIGLSPFSFSGVLVACLRIGDLGLLRQVHGQVLVLGFMSNLILSSSIVDAYSKCGEVFDARRLFDEMEMKDVLAWTTLVSGYARSGDLESAREVFDRMPEKNSVSWTTLISGYARSGLAIEAIELFREMVRDGFEPDQFTFSSCLCACATVASIKHGKQVHAHLIRTDFKPNFVVLGSLIDMYSKCGSLEMARRVFDLILMDGDKDDTMLWNTMISALSQHGRGMEAMRMFREMVKGGTKLDGVTFSIILTACSNSGLVDEGIHLFESMEHGYHVTPEEEHYVCLVELLCRAGRFNEVKDWLENMPFKCSSSVTKAGGEIADRETNGLNSLDDKISMGYVFLSNICLAIGERDVAEKNWRLMNKRQWRKERSISWILVDDKLHSFASSDHLHLSKEEMYSILELLANQIEDDTSVT</sequence>
<feature type="repeat" description="PPR" evidence="2">
    <location>
        <begin position="434"/>
        <end position="464"/>
    </location>
</feature>
<keyword evidence="5" id="KW-1185">Reference proteome</keyword>
<evidence type="ECO:0000256" key="1">
    <source>
        <dbReference type="ARBA" id="ARBA00022737"/>
    </source>
</evidence>
<evidence type="ECO:0000256" key="3">
    <source>
        <dbReference type="SAM" id="MobiDB-lite"/>
    </source>
</evidence>
<dbReference type="EMBL" id="JAUJYO010000003">
    <property type="protein sequence ID" value="KAK1322307.1"/>
    <property type="molecule type" value="Genomic_DNA"/>
</dbReference>
<protein>
    <submittedName>
        <fullName evidence="4">Pentatricopeptide repeat-containing protein</fullName>
    </submittedName>
</protein>
<feature type="repeat" description="PPR" evidence="2">
    <location>
        <begin position="131"/>
        <end position="165"/>
    </location>
</feature>
<dbReference type="InterPro" id="IPR046960">
    <property type="entry name" value="PPR_At4g14850-like_plant"/>
</dbReference>
<dbReference type="PROSITE" id="PS51375">
    <property type="entry name" value="PPR"/>
    <property type="match status" value="5"/>
</dbReference>
<dbReference type="PANTHER" id="PTHR47926:SF465">
    <property type="entry name" value="PENTATRICOPEPTIDE REPEAT (PPR-LIKE) SUPERFAMILY PROTEIN"/>
    <property type="match status" value="1"/>
</dbReference>
<dbReference type="FunFam" id="1.25.40.10:FF:000442">
    <property type="entry name" value="Pentatricopeptide repeat-containing protein At3g49710"/>
    <property type="match status" value="1"/>
</dbReference>
<dbReference type="InterPro" id="IPR011990">
    <property type="entry name" value="TPR-like_helical_dom_sf"/>
</dbReference>
<dbReference type="GO" id="GO:0003723">
    <property type="term" value="F:RNA binding"/>
    <property type="evidence" value="ECO:0007669"/>
    <property type="project" value="InterPro"/>
</dbReference>
<dbReference type="NCBIfam" id="TIGR00756">
    <property type="entry name" value="PPR"/>
    <property type="match status" value="6"/>
</dbReference>
<dbReference type="Pfam" id="PF01535">
    <property type="entry name" value="PPR"/>
    <property type="match status" value="4"/>
</dbReference>
<dbReference type="PANTHER" id="PTHR47926">
    <property type="entry name" value="PENTATRICOPEPTIDE REPEAT-CONTAINING PROTEIN"/>
    <property type="match status" value="1"/>
</dbReference>
<name>A0AAV9F9R4_ACOCL</name>
<reference evidence="4" key="1">
    <citation type="journal article" date="2023" name="Nat. Commun.">
        <title>Diploid and tetraploid genomes of Acorus and the evolution of monocots.</title>
        <authorList>
            <person name="Ma L."/>
            <person name="Liu K.W."/>
            <person name="Li Z."/>
            <person name="Hsiao Y.Y."/>
            <person name="Qi Y."/>
            <person name="Fu T."/>
            <person name="Tang G.D."/>
            <person name="Zhang D."/>
            <person name="Sun W.H."/>
            <person name="Liu D.K."/>
            <person name="Li Y."/>
            <person name="Chen G.Z."/>
            <person name="Liu X.D."/>
            <person name="Liao X.Y."/>
            <person name="Jiang Y.T."/>
            <person name="Yu X."/>
            <person name="Hao Y."/>
            <person name="Huang J."/>
            <person name="Zhao X.W."/>
            <person name="Ke S."/>
            <person name="Chen Y.Y."/>
            <person name="Wu W.L."/>
            <person name="Hsu J.L."/>
            <person name="Lin Y.F."/>
            <person name="Huang M.D."/>
            <person name="Li C.Y."/>
            <person name="Huang L."/>
            <person name="Wang Z.W."/>
            <person name="Zhao X."/>
            <person name="Zhong W.Y."/>
            <person name="Peng D.H."/>
            <person name="Ahmad S."/>
            <person name="Lan S."/>
            <person name="Zhang J.S."/>
            <person name="Tsai W.C."/>
            <person name="Van de Peer Y."/>
            <person name="Liu Z.J."/>
        </authorList>
    </citation>
    <scope>NUCLEOTIDE SEQUENCE</scope>
    <source>
        <strain evidence="4">CP</strain>
    </source>
</reference>
<dbReference type="InterPro" id="IPR002885">
    <property type="entry name" value="PPR_rpt"/>
</dbReference>
<evidence type="ECO:0000256" key="2">
    <source>
        <dbReference type="PROSITE-ProRule" id="PRU00708"/>
    </source>
</evidence>
<dbReference type="Pfam" id="PF13041">
    <property type="entry name" value="PPR_2"/>
    <property type="match status" value="2"/>
</dbReference>
<organism evidence="4 5">
    <name type="scientific">Acorus calamus</name>
    <name type="common">Sweet flag</name>
    <dbReference type="NCBI Taxonomy" id="4465"/>
    <lineage>
        <taxon>Eukaryota</taxon>
        <taxon>Viridiplantae</taxon>
        <taxon>Streptophyta</taxon>
        <taxon>Embryophyta</taxon>
        <taxon>Tracheophyta</taxon>
        <taxon>Spermatophyta</taxon>
        <taxon>Magnoliopsida</taxon>
        <taxon>Liliopsida</taxon>
        <taxon>Acoraceae</taxon>
        <taxon>Acorus</taxon>
    </lineage>
</organism>
<feature type="compositionally biased region" description="Polar residues" evidence="3">
    <location>
        <begin position="10"/>
        <end position="21"/>
    </location>
</feature>
<keyword evidence="1" id="KW-0677">Repeat</keyword>
<proteinExistence type="predicted"/>
<dbReference type="Proteomes" id="UP001180020">
    <property type="component" value="Unassembled WGS sequence"/>
</dbReference>
<feature type="compositionally biased region" description="Low complexity" evidence="3">
    <location>
        <begin position="29"/>
        <end position="46"/>
    </location>
</feature>
<feature type="repeat" description="PPR" evidence="2">
    <location>
        <begin position="263"/>
        <end position="293"/>
    </location>
</feature>
<dbReference type="Pfam" id="PF12854">
    <property type="entry name" value="PPR_1"/>
    <property type="match status" value="1"/>
</dbReference>
<dbReference type="FunFam" id="1.25.40.10:FF:000348">
    <property type="entry name" value="Pentatricopeptide repeat-containing protein chloroplastic"/>
    <property type="match status" value="1"/>
</dbReference>
<dbReference type="Gene3D" id="1.25.40.10">
    <property type="entry name" value="Tetratricopeptide repeat domain"/>
    <property type="match status" value="3"/>
</dbReference>
<dbReference type="GO" id="GO:0099402">
    <property type="term" value="P:plant organ development"/>
    <property type="evidence" value="ECO:0007669"/>
    <property type="project" value="UniProtKB-ARBA"/>
</dbReference>
<evidence type="ECO:0000313" key="4">
    <source>
        <dbReference type="EMBL" id="KAK1322307.1"/>
    </source>
</evidence>
<dbReference type="FunFam" id="1.25.40.10:FF:000158">
    <property type="entry name" value="pentatricopeptide repeat-containing protein At2g33680"/>
    <property type="match status" value="1"/>
</dbReference>
<feature type="region of interest" description="Disordered" evidence="3">
    <location>
        <begin position="1"/>
        <end position="63"/>
    </location>
</feature>
<comment type="caution">
    <text evidence="4">The sequence shown here is derived from an EMBL/GenBank/DDBJ whole genome shotgun (WGS) entry which is preliminary data.</text>
</comment>
<feature type="compositionally biased region" description="Low complexity" evidence="3">
    <location>
        <begin position="54"/>
        <end position="63"/>
    </location>
</feature>
<reference evidence="4" key="2">
    <citation type="submission" date="2023-06" db="EMBL/GenBank/DDBJ databases">
        <authorList>
            <person name="Ma L."/>
            <person name="Liu K.-W."/>
            <person name="Li Z."/>
            <person name="Hsiao Y.-Y."/>
            <person name="Qi Y."/>
            <person name="Fu T."/>
            <person name="Tang G."/>
            <person name="Zhang D."/>
            <person name="Sun W.-H."/>
            <person name="Liu D.-K."/>
            <person name="Li Y."/>
            <person name="Chen G.-Z."/>
            <person name="Liu X.-D."/>
            <person name="Liao X.-Y."/>
            <person name="Jiang Y.-T."/>
            <person name="Yu X."/>
            <person name="Hao Y."/>
            <person name="Huang J."/>
            <person name="Zhao X.-W."/>
            <person name="Ke S."/>
            <person name="Chen Y.-Y."/>
            <person name="Wu W.-L."/>
            <person name="Hsu J.-L."/>
            <person name="Lin Y.-F."/>
            <person name="Huang M.-D."/>
            <person name="Li C.-Y."/>
            <person name="Huang L."/>
            <person name="Wang Z.-W."/>
            <person name="Zhao X."/>
            <person name="Zhong W.-Y."/>
            <person name="Peng D.-H."/>
            <person name="Ahmad S."/>
            <person name="Lan S."/>
            <person name="Zhang J.-S."/>
            <person name="Tsai W.-C."/>
            <person name="Van De Peer Y."/>
            <person name="Liu Z.-J."/>
        </authorList>
    </citation>
    <scope>NUCLEOTIDE SEQUENCE</scope>
    <source>
        <strain evidence="4">CP</strain>
        <tissue evidence="4">Leaves</tissue>
    </source>
</reference>